<protein>
    <recommendedName>
        <fullName evidence="4">DUF2993 domain-containing protein</fullName>
    </recommendedName>
</protein>
<gene>
    <name evidence="2" type="ORF">E6H03_08870</name>
</gene>
<comment type="caution">
    <text evidence="2">The sequence shown here is derived from an EMBL/GenBank/DDBJ whole genome shotgun (WGS) entry which is preliminary data.</text>
</comment>
<evidence type="ECO:0000313" key="3">
    <source>
        <dbReference type="Proteomes" id="UP000318093"/>
    </source>
</evidence>
<accession>A0A537J9F4</accession>
<feature type="chain" id="PRO_5022108021" description="DUF2993 domain-containing protein" evidence="1">
    <location>
        <begin position="24"/>
        <end position="244"/>
    </location>
</feature>
<keyword evidence="1" id="KW-0732">Signal</keyword>
<evidence type="ECO:0000256" key="1">
    <source>
        <dbReference type="SAM" id="SignalP"/>
    </source>
</evidence>
<dbReference type="EMBL" id="VBAN01000276">
    <property type="protein sequence ID" value="TMI80179.1"/>
    <property type="molecule type" value="Genomic_DNA"/>
</dbReference>
<organism evidence="2 3">
    <name type="scientific">Candidatus Segetimicrobium genomatis</name>
    <dbReference type="NCBI Taxonomy" id="2569760"/>
    <lineage>
        <taxon>Bacteria</taxon>
        <taxon>Bacillati</taxon>
        <taxon>Candidatus Sysuimicrobiota</taxon>
        <taxon>Candidatus Sysuimicrobiia</taxon>
        <taxon>Candidatus Sysuimicrobiales</taxon>
        <taxon>Candidatus Segetimicrobiaceae</taxon>
        <taxon>Candidatus Segetimicrobium</taxon>
    </lineage>
</organism>
<sequence>MHRRWAAILVIGAALASARPASSALTFASVEILRPILSQMLGNPSVMRMDVVPDMYEGGYARVSVYAQQAAVGGMRVDEMWIRLVGVSFDPAELTRGVLRVLGVRDSGVYGKLNLQNVEAFLARQGTIQDVHLARDGDSVIASGTVLYNGVPTHARIRGVFQVYGEPEIYFHIEALFVNSLPVPYVVVGRLERSMNPVVDFRSWPVPFKIRSFRSTPEGFVLSSQRDFSQPCNTCGGPELRLTR</sequence>
<proteinExistence type="predicted"/>
<reference evidence="2 3" key="1">
    <citation type="journal article" date="2019" name="Nat. Microbiol.">
        <title>Mediterranean grassland soil C-N compound turnover is dependent on rainfall and depth, and is mediated by genomically divergent microorganisms.</title>
        <authorList>
            <person name="Diamond S."/>
            <person name="Andeer P.F."/>
            <person name="Li Z."/>
            <person name="Crits-Christoph A."/>
            <person name="Burstein D."/>
            <person name="Anantharaman K."/>
            <person name="Lane K.R."/>
            <person name="Thomas B.C."/>
            <person name="Pan C."/>
            <person name="Northen T.R."/>
            <person name="Banfield J.F."/>
        </authorList>
    </citation>
    <scope>NUCLEOTIDE SEQUENCE [LARGE SCALE GENOMIC DNA]</scope>
    <source>
        <strain evidence="2">NP_6</strain>
    </source>
</reference>
<name>A0A537J9F4_9BACT</name>
<dbReference type="AlphaFoldDB" id="A0A537J9F4"/>
<evidence type="ECO:0000313" key="2">
    <source>
        <dbReference type="EMBL" id="TMI80179.1"/>
    </source>
</evidence>
<evidence type="ECO:0008006" key="4">
    <source>
        <dbReference type="Google" id="ProtNLM"/>
    </source>
</evidence>
<dbReference type="Proteomes" id="UP000318093">
    <property type="component" value="Unassembled WGS sequence"/>
</dbReference>
<feature type="signal peptide" evidence="1">
    <location>
        <begin position="1"/>
        <end position="23"/>
    </location>
</feature>